<dbReference type="EMBL" id="LR130779">
    <property type="protein sequence ID" value="VDN66396.1"/>
    <property type="molecule type" value="Genomic_DNA"/>
</dbReference>
<gene>
    <name evidence="2" type="ORF">POT9AD_5421</name>
</gene>
<evidence type="ECO:0000256" key="1">
    <source>
        <dbReference type="SAM" id="MobiDB-lite"/>
    </source>
</evidence>
<feature type="region of interest" description="Disordered" evidence="1">
    <location>
        <begin position="33"/>
        <end position="89"/>
    </location>
</feature>
<evidence type="ECO:0000313" key="2">
    <source>
        <dbReference type="EMBL" id="VDN66396.1"/>
    </source>
</evidence>
<proteinExistence type="predicted"/>
<feature type="compositionally biased region" description="Low complexity" evidence="1">
    <location>
        <begin position="33"/>
        <end position="51"/>
    </location>
</feature>
<reference evidence="2" key="1">
    <citation type="submission" date="2018-11" db="EMBL/GenBank/DDBJ databases">
        <authorList>
            <consortium name="Genoscope - CEA"/>
            <person name="William W."/>
        </authorList>
    </citation>
    <scope>NUCLEOTIDE SEQUENCE [LARGE SCALE GENOMIC DNA]</scope>
    <source>
        <strain evidence="2">T9AD</strain>
    </source>
</reference>
<dbReference type="AlphaFoldDB" id="A0A653BCK2"/>
<sequence length="89" mass="9146">MRRHLGRWRRDVSPSADAPPLCVAVQPEHGVGAARGHAAGARAKPGAVAPGSALRRRLSGLPMIKKEAAQRGGSKGQPEGPASRGVALL</sequence>
<accession>A0A653BCK2</accession>
<protein>
    <submittedName>
        <fullName evidence="2">Uncharacterized protein</fullName>
    </submittedName>
</protein>
<name>A0A653BCK2_ECTOL</name>
<organism evidence="2">
    <name type="scientific">Ectopseudomonas oleovorans</name>
    <name type="common">Pseudomonas oleovorans</name>
    <dbReference type="NCBI Taxonomy" id="301"/>
    <lineage>
        <taxon>Bacteria</taxon>
        <taxon>Pseudomonadati</taxon>
        <taxon>Pseudomonadota</taxon>
        <taxon>Gammaproteobacteria</taxon>
        <taxon>Pseudomonadales</taxon>
        <taxon>Pseudomonadaceae</taxon>
        <taxon>Ectopseudomonas</taxon>
    </lineage>
</organism>